<dbReference type="InterPro" id="IPR013320">
    <property type="entry name" value="ConA-like_dom_sf"/>
</dbReference>
<evidence type="ECO:0000313" key="1">
    <source>
        <dbReference type="EMBL" id="GMH62773.1"/>
    </source>
</evidence>
<dbReference type="EMBL" id="BRXY01000080">
    <property type="protein sequence ID" value="GMH62773.1"/>
    <property type="molecule type" value="Genomic_DNA"/>
</dbReference>
<name>A0A9W7E546_9STRA</name>
<proteinExistence type="predicted"/>
<protein>
    <submittedName>
        <fullName evidence="1">Uncharacterized protein</fullName>
    </submittedName>
</protein>
<dbReference type="Proteomes" id="UP001165085">
    <property type="component" value="Unassembled WGS sequence"/>
</dbReference>
<dbReference type="SUPFAM" id="SSF49899">
    <property type="entry name" value="Concanavalin A-like lectins/glucanases"/>
    <property type="match status" value="1"/>
</dbReference>
<sequence>MPFCTNCGTPQIPSSRYCHECGNPVSGLPKEHVEEFETETPLVHAYAVVEPTAPTMMEAFVASNGNVPLMMEANVAEPVHRRAGLRTKIVELSSHNFKPARYDSTDGMIYSAKILNLHSKSQPKLFEHTKPGDCGDKWGFNGYILYVKDGIRATFEITLVDKDEFRGYEGGKAGAVLSDFSMSGNGSSKIMQSFPFDDIFNVTSSISVTCWVKTKAYGYHYLVSRGEWTEGYSIGILDKGDRGGAVRGCLGGIRAQWANFVGTTTIKPGKFYHVGMTYSSSSGEGRIYVNGRCEKRMDLGQGNVIGYNGKTGLFIGGEALGLGNAYKGQAPRHFLNGEIAGLEITGRKKEDAEVVQEFVSGCP</sequence>
<dbReference type="Gene3D" id="2.60.120.200">
    <property type="match status" value="1"/>
</dbReference>
<evidence type="ECO:0000313" key="2">
    <source>
        <dbReference type="Proteomes" id="UP001165085"/>
    </source>
</evidence>
<dbReference type="Pfam" id="PF13385">
    <property type="entry name" value="Laminin_G_3"/>
    <property type="match status" value="1"/>
</dbReference>
<dbReference type="AlphaFoldDB" id="A0A9W7E546"/>
<reference evidence="2" key="1">
    <citation type="journal article" date="2023" name="Commun. Biol.">
        <title>Genome analysis of Parmales, the sister group of diatoms, reveals the evolutionary specialization of diatoms from phago-mixotrophs to photoautotrophs.</title>
        <authorList>
            <person name="Ban H."/>
            <person name="Sato S."/>
            <person name="Yoshikawa S."/>
            <person name="Yamada K."/>
            <person name="Nakamura Y."/>
            <person name="Ichinomiya M."/>
            <person name="Sato N."/>
            <person name="Blanc-Mathieu R."/>
            <person name="Endo H."/>
            <person name="Kuwata A."/>
            <person name="Ogata H."/>
        </authorList>
    </citation>
    <scope>NUCLEOTIDE SEQUENCE [LARGE SCALE GENOMIC DNA]</scope>
    <source>
        <strain evidence="2">NIES 3701</strain>
    </source>
</reference>
<accession>A0A9W7E546</accession>
<keyword evidence="2" id="KW-1185">Reference proteome</keyword>
<gene>
    <name evidence="1" type="ORF">TrST_g12869</name>
</gene>
<organism evidence="1 2">
    <name type="scientific">Triparma strigata</name>
    <dbReference type="NCBI Taxonomy" id="1606541"/>
    <lineage>
        <taxon>Eukaryota</taxon>
        <taxon>Sar</taxon>
        <taxon>Stramenopiles</taxon>
        <taxon>Ochrophyta</taxon>
        <taxon>Bolidophyceae</taxon>
        <taxon>Parmales</taxon>
        <taxon>Triparmaceae</taxon>
        <taxon>Triparma</taxon>
    </lineage>
</organism>
<comment type="caution">
    <text evidence="1">The sequence shown here is derived from an EMBL/GenBank/DDBJ whole genome shotgun (WGS) entry which is preliminary data.</text>
</comment>